<feature type="transmembrane region" description="Helical" evidence="2">
    <location>
        <begin position="54"/>
        <end position="74"/>
    </location>
</feature>
<organism evidence="3 4">
    <name type="scientific">Hydrococcus rivularis NIES-593</name>
    <dbReference type="NCBI Taxonomy" id="1921803"/>
    <lineage>
        <taxon>Bacteria</taxon>
        <taxon>Bacillati</taxon>
        <taxon>Cyanobacteriota</taxon>
        <taxon>Cyanophyceae</taxon>
        <taxon>Pleurocapsales</taxon>
        <taxon>Hydrococcaceae</taxon>
        <taxon>Hydrococcus</taxon>
    </lineage>
</organism>
<comment type="caution">
    <text evidence="3">The sequence shown here is derived from an EMBL/GenBank/DDBJ whole genome shotgun (WGS) entry which is preliminary data.</text>
</comment>
<dbReference type="RefSeq" id="WP_073597727.1">
    <property type="nucleotide sequence ID" value="NZ_MRCB01000001.1"/>
</dbReference>
<feature type="coiled-coil region" evidence="1">
    <location>
        <begin position="122"/>
        <end position="171"/>
    </location>
</feature>
<evidence type="ECO:0000256" key="1">
    <source>
        <dbReference type="SAM" id="Coils"/>
    </source>
</evidence>
<dbReference type="Pfam" id="PF06210">
    <property type="entry name" value="DUF1003"/>
    <property type="match status" value="1"/>
</dbReference>
<gene>
    <name evidence="3" type="ORF">NIES593_00520</name>
</gene>
<keyword evidence="1" id="KW-0175">Coiled coil</keyword>
<dbReference type="PANTHER" id="PTHR41386">
    <property type="entry name" value="INTEGRAL MEMBRANE PROTEIN-RELATED"/>
    <property type="match status" value="1"/>
</dbReference>
<evidence type="ECO:0000313" key="3">
    <source>
        <dbReference type="EMBL" id="OKH26585.1"/>
    </source>
</evidence>
<proteinExistence type="predicted"/>
<keyword evidence="2" id="KW-0812">Transmembrane</keyword>
<evidence type="ECO:0008006" key="5">
    <source>
        <dbReference type="Google" id="ProtNLM"/>
    </source>
</evidence>
<evidence type="ECO:0000313" key="4">
    <source>
        <dbReference type="Proteomes" id="UP000186868"/>
    </source>
</evidence>
<reference evidence="3 4" key="1">
    <citation type="submission" date="2016-11" db="EMBL/GenBank/DDBJ databases">
        <title>Draft Genome Sequences of Nine Cyanobacterial Strains from Diverse Habitats.</title>
        <authorList>
            <person name="Zhu T."/>
            <person name="Hou S."/>
            <person name="Lu X."/>
            <person name="Hess W.R."/>
        </authorList>
    </citation>
    <scope>NUCLEOTIDE SEQUENCE [LARGE SCALE GENOMIC DNA]</scope>
    <source>
        <strain evidence="3 4">NIES-593</strain>
    </source>
</reference>
<dbReference type="PANTHER" id="PTHR41386:SF1">
    <property type="entry name" value="MEMBRANE PROTEIN"/>
    <property type="match status" value="1"/>
</dbReference>
<dbReference type="Proteomes" id="UP000186868">
    <property type="component" value="Unassembled WGS sequence"/>
</dbReference>
<feature type="transmembrane region" description="Helical" evidence="2">
    <location>
        <begin position="80"/>
        <end position="102"/>
    </location>
</feature>
<dbReference type="AlphaFoldDB" id="A0A1U7HSR9"/>
<accession>A0A1U7HSR9</accession>
<keyword evidence="4" id="KW-1185">Reference proteome</keyword>
<dbReference type="STRING" id="1921803.NIES593_00520"/>
<keyword evidence="2" id="KW-0472">Membrane</keyword>
<evidence type="ECO:0000256" key="2">
    <source>
        <dbReference type="SAM" id="Phobius"/>
    </source>
</evidence>
<keyword evidence="2" id="KW-1133">Transmembrane helix</keyword>
<dbReference type="EMBL" id="MRCB01000001">
    <property type="protein sequence ID" value="OKH26585.1"/>
    <property type="molecule type" value="Genomic_DNA"/>
</dbReference>
<dbReference type="OrthoDB" id="9795736at2"/>
<dbReference type="InterPro" id="IPR010406">
    <property type="entry name" value="DUF1003"/>
</dbReference>
<sequence>MQKKPLRTRVSTEEYRLLQRLREHKPAQNPPKPPATLGDRFSDIVADTVGSWRFILIQSALLILWIILNVTAYIKHWDSYPFILLNLMLSFQAAYTAPIIMMSQNRQATIDRQDAKYDYEVNKKAELEIELLHDKMNLLREDEIVEIMRLLKAHQEQLQLIEGKLSEISAQIIDNSYHLLSI</sequence>
<name>A0A1U7HSR9_9CYAN</name>
<protein>
    <recommendedName>
        <fullName evidence="5">DUF1003 domain-containing protein</fullName>
    </recommendedName>
</protein>